<feature type="region of interest" description="Disordered" evidence="1">
    <location>
        <begin position="162"/>
        <end position="224"/>
    </location>
</feature>
<reference evidence="2 3" key="1">
    <citation type="submission" date="2018-10" db="EMBL/GenBank/DDBJ databases">
        <title>Fifty Aureobasidium pullulans genomes reveal a recombining polyextremotolerant generalist.</title>
        <authorList>
            <person name="Gostincar C."/>
            <person name="Turk M."/>
            <person name="Zajc J."/>
            <person name="Gunde-Cimerman N."/>
        </authorList>
    </citation>
    <scope>NUCLEOTIDE SEQUENCE [LARGE SCALE GENOMIC DNA]</scope>
    <source>
        <strain evidence="2 3">EXF-1645</strain>
    </source>
</reference>
<accession>A0A4T0BYV0</accession>
<evidence type="ECO:0000313" key="2">
    <source>
        <dbReference type="EMBL" id="TIA37554.1"/>
    </source>
</evidence>
<proteinExistence type="predicted"/>
<feature type="compositionally biased region" description="Low complexity" evidence="1">
    <location>
        <begin position="207"/>
        <end position="224"/>
    </location>
</feature>
<evidence type="ECO:0000313" key="3">
    <source>
        <dbReference type="Proteomes" id="UP000308724"/>
    </source>
</evidence>
<dbReference type="EMBL" id="QZBZ01000080">
    <property type="protein sequence ID" value="TIA37554.1"/>
    <property type="molecule type" value="Genomic_DNA"/>
</dbReference>
<feature type="compositionally biased region" description="Basic residues" evidence="1">
    <location>
        <begin position="127"/>
        <end position="141"/>
    </location>
</feature>
<dbReference type="AlphaFoldDB" id="A0A4T0BYV0"/>
<comment type="caution">
    <text evidence="2">The sequence shown here is derived from an EMBL/GenBank/DDBJ whole genome shotgun (WGS) entry which is preliminary data.</text>
</comment>
<protein>
    <submittedName>
        <fullName evidence="2">Uncharacterized protein</fullName>
    </submittedName>
</protein>
<name>A0A4T0BYV0_AURPU</name>
<gene>
    <name evidence="2" type="ORF">D6C78_04628</name>
</gene>
<feature type="compositionally biased region" description="Low complexity" evidence="1">
    <location>
        <begin position="166"/>
        <end position="199"/>
    </location>
</feature>
<organism evidence="2 3">
    <name type="scientific">Aureobasidium pullulans</name>
    <name type="common">Black yeast</name>
    <name type="synonym">Pullularia pullulans</name>
    <dbReference type="NCBI Taxonomy" id="5580"/>
    <lineage>
        <taxon>Eukaryota</taxon>
        <taxon>Fungi</taxon>
        <taxon>Dikarya</taxon>
        <taxon>Ascomycota</taxon>
        <taxon>Pezizomycotina</taxon>
        <taxon>Dothideomycetes</taxon>
        <taxon>Dothideomycetidae</taxon>
        <taxon>Dothideales</taxon>
        <taxon>Saccotheciaceae</taxon>
        <taxon>Aureobasidium</taxon>
    </lineage>
</organism>
<evidence type="ECO:0000256" key="1">
    <source>
        <dbReference type="SAM" id="MobiDB-lite"/>
    </source>
</evidence>
<feature type="region of interest" description="Disordered" evidence="1">
    <location>
        <begin position="110"/>
        <end position="143"/>
    </location>
</feature>
<dbReference type="Proteomes" id="UP000308724">
    <property type="component" value="Unassembled WGS sequence"/>
</dbReference>
<sequence length="336" mass="37378">MTKELLRWEDSPGLEHHCPKCQTPLNNPRAKHTCYFKHVEICPLFHQHFFMIGQAHNCDTCRRFNGAHDQRHRALAMLLREFRQLQKDHGIEPSACPSLPCSIFTPAEERASDPWSADTEPEATPKLNKRERKKAKKRIKALKGGDALTTSEIAALSAALHPPVRNDSASSASSTDTAATESSASNSTQSTDNDDSSLYPPTPTSPTSPTTPLTPTAPLTSNTSFTDLMNANKAFHPDVNGKLNSTRMALQHKLIGIIDEATAPLEVSVDNAMRALNISETDHRMPKPIVEMAAKIREAVKEDIFCADSDQKKFRLRQAGWYRFVNRSVLALREEE</sequence>